<evidence type="ECO:0000313" key="10">
    <source>
        <dbReference type="EMBL" id="SDM50996.1"/>
    </source>
</evidence>
<evidence type="ECO:0000256" key="6">
    <source>
        <dbReference type="ARBA" id="ARBA00023139"/>
    </source>
</evidence>
<dbReference type="PANTHER" id="PTHR35789">
    <property type="entry name" value="SPORE GERMINATION PROTEIN B3"/>
    <property type="match status" value="1"/>
</dbReference>
<dbReference type="RefSeq" id="WP_244520330.1">
    <property type="nucleotide sequence ID" value="NZ_FNHW01000001.1"/>
</dbReference>
<name>A0A1G9TTG5_9BACL</name>
<evidence type="ECO:0000256" key="5">
    <source>
        <dbReference type="ARBA" id="ARBA00023136"/>
    </source>
</evidence>
<dbReference type="InterPro" id="IPR008844">
    <property type="entry name" value="Spore_GerAC-like"/>
</dbReference>
<dbReference type="Pfam" id="PF25198">
    <property type="entry name" value="Spore_GerAC_N"/>
    <property type="match status" value="1"/>
</dbReference>
<keyword evidence="7" id="KW-0449">Lipoprotein</keyword>
<dbReference type="Proteomes" id="UP000199544">
    <property type="component" value="Unassembled WGS sequence"/>
</dbReference>
<evidence type="ECO:0000259" key="9">
    <source>
        <dbReference type="Pfam" id="PF25198"/>
    </source>
</evidence>
<dbReference type="InterPro" id="IPR057336">
    <property type="entry name" value="GerAC_N"/>
</dbReference>
<comment type="subcellular location">
    <subcellularLocation>
        <location evidence="1">Membrane</location>
        <topology evidence="1">Lipid-anchor</topology>
    </subcellularLocation>
</comment>
<dbReference type="STRING" id="459525.SAMN04488137_0491"/>
<dbReference type="PANTHER" id="PTHR35789:SF1">
    <property type="entry name" value="SPORE GERMINATION PROTEIN B3"/>
    <property type="match status" value="1"/>
</dbReference>
<evidence type="ECO:0000256" key="4">
    <source>
        <dbReference type="ARBA" id="ARBA00022729"/>
    </source>
</evidence>
<dbReference type="InterPro" id="IPR046953">
    <property type="entry name" value="Spore_GerAC-like_C"/>
</dbReference>
<evidence type="ECO:0000313" key="11">
    <source>
        <dbReference type="Proteomes" id="UP000199544"/>
    </source>
</evidence>
<keyword evidence="5" id="KW-0472">Membrane</keyword>
<keyword evidence="6" id="KW-0564">Palmitate</keyword>
<reference evidence="11" key="1">
    <citation type="submission" date="2016-10" db="EMBL/GenBank/DDBJ databases">
        <authorList>
            <person name="Varghese N."/>
            <person name="Submissions S."/>
        </authorList>
    </citation>
    <scope>NUCLEOTIDE SEQUENCE [LARGE SCALE GENOMIC DNA]</scope>
    <source>
        <strain evidence="11">CGMCC 1.6854</strain>
    </source>
</reference>
<dbReference type="GO" id="GO:0009847">
    <property type="term" value="P:spore germination"/>
    <property type="evidence" value="ECO:0007669"/>
    <property type="project" value="InterPro"/>
</dbReference>
<keyword evidence="4" id="KW-0732">Signal</keyword>
<dbReference type="Gene3D" id="3.30.300.210">
    <property type="entry name" value="Nutrient germinant receptor protein C, domain 3"/>
    <property type="match status" value="1"/>
</dbReference>
<keyword evidence="3" id="KW-0309">Germination</keyword>
<dbReference type="Pfam" id="PF05504">
    <property type="entry name" value="Spore_GerAC"/>
    <property type="match status" value="1"/>
</dbReference>
<evidence type="ECO:0000256" key="1">
    <source>
        <dbReference type="ARBA" id="ARBA00004635"/>
    </source>
</evidence>
<feature type="domain" description="Spore germination GerAC-like C-terminal" evidence="8">
    <location>
        <begin position="217"/>
        <end position="371"/>
    </location>
</feature>
<protein>
    <submittedName>
        <fullName evidence="10">Germination protein, Ger(X)C family</fullName>
    </submittedName>
</protein>
<evidence type="ECO:0000256" key="2">
    <source>
        <dbReference type="ARBA" id="ARBA00007886"/>
    </source>
</evidence>
<dbReference type="PROSITE" id="PS51257">
    <property type="entry name" value="PROKAR_LIPOPROTEIN"/>
    <property type="match status" value="1"/>
</dbReference>
<accession>A0A1G9TTG5</accession>
<comment type="similarity">
    <text evidence="2">Belongs to the GerABKC lipoprotein family.</text>
</comment>
<sequence>MKRKAGLWGIICMLIFLSGCWDTNEPERLVYAQGMGIDYKNGSYTVYIQIMSLSLLAKSEASGGGDQVKLEVGHGTGKTIDDAVFDLYHSSQRKVFFGHLAFVILTDRALRHGAIKSVVDLLDRYRETRYQIYVYGTKEPLNKILLATPLFEMANALSRLSDPKQTYKQSSYIKPEDMRELIISLNEPGHEAGIPLISLKKWATDIKTQPTLTSKGISIVTSTALKGNLTGKKVSGFRWVQNEFVRDILTVNKRDRPPIDLVITKKKVKIVPHVLNGRLTFQINIKTKAYIDDVREYTKLSTIEKAVERQIKKEVLLSFNKGLDIHSDIYHLSHVLYKKNNTAWKQVQKQGRIPLDKNSIVVNVEVKVVHGGKQRLAPTLN</sequence>
<dbReference type="InterPro" id="IPR038501">
    <property type="entry name" value="Spore_GerAC_C_sf"/>
</dbReference>
<evidence type="ECO:0000259" key="8">
    <source>
        <dbReference type="Pfam" id="PF05504"/>
    </source>
</evidence>
<dbReference type="AlphaFoldDB" id="A0A1G9TTG5"/>
<keyword evidence="11" id="KW-1185">Reference proteome</keyword>
<dbReference type="NCBIfam" id="TIGR02887">
    <property type="entry name" value="spore_ger_x_C"/>
    <property type="match status" value="1"/>
</dbReference>
<gene>
    <name evidence="10" type="ORF">SAMN04488137_0491</name>
</gene>
<dbReference type="EMBL" id="FNHW01000001">
    <property type="protein sequence ID" value="SDM50996.1"/>
    <property type="molecule type" value="Genomic_DNA"/>
</dbReference>
<evidence type="ECO:0000256" key="3">
    <source>
        <dbReference type="ARBA" id="ARBA00022544"/>
    </source>
</evidence>
<dbReference type="GO" id="GO:0016020">
    <property type="term" value="C:membrane"/>
    <property type="evidence" value="ECO:0007669"/>
    <property type="project" value="UniProtKB-SubCell"/>
</dbReference>
<organism evidence="10 11">
    <name type="scientific">Fictibacillus solisalsi</name>
    <dbReference type="NCBI Taxonomy" id="459525"/>
    <lineage>
        <taxon>Bacteria</taxon>
        <taxon>Bacillati</taxon>
        <taxon>Bacillota</taxon>
        <taxon>Bacilli</taxon>
        <taxon>Bacillales</taxon>
        <taxon>Fictibacillaceae</taxon>
        <taxon>Fictibacillus</taxon>
    </lineage>
</organism>
<feature type="domain" description="Spore germination protein N-terminal" evidence="9">
    <location>
        <begin position="22"/>
        <end position="198"/>
    </location>
</feature>
<evidence type="ECO:0000256" key="7">
    <source>
        <dbReference type="ARBA" id="ARBA00023288"/>
    </source>
</evidence>
<proteinExistence type="inferred from homology"/>